<keyword evidence="2" id="KW-1185">Reference proteome</keyword>
<name>A0A9X0D6S6_9CNID</name>
<reference evidence="1" key="1">
    <citation type="submission" date="2023-01" db="EMBL/GenBank/DDBJ databases">
        <title>Genome assembly of the deep-sea coral Lophelia pertusa.</title>
        <authorList>
            <person name="Herrera S."/>
            <person name="Cordes E."/>
        </authorList>
    </citation>
    <scope>NUCLEOTIDE SEQUENCE</scope>
    <source>
        <strain evidence="1">USNM1676648</strain>
        <tissue evidence="1">Polyp</tissue>
    </source>
</reference>
<dbReference type="EMBL" id="MU825874">
    <property type="protein sequence ID" value="KAJ7386999.1"/>
    <property type="molecule type" value="Genomic_DNA"/>
</dbReference>
<evidence type="ECO:0000313" key="1">
    <source>
        <dbReference type="EMBL" id="KAJ7386999.1"/>
    </source>
</evidence>
<protein>
    <submittedName>
        <fullName evidence="1">Uncharacterized protein</fullName>
    </submittedName>
</protein>
<comment type="caution">
    <text evidence="1">The sequence shown here is derived from an EMBL/GenBank/DDBJ whole genome shotgun (WGS) entry which is preliminary data.</text>
</comment>
<gene>
    <name evidence="1" type="ORF">OS493_003962</name>
</gene>
<proteinExistence type="predicted"/>
<dbReference type="OrthoDB" id="6013975at2759"/>
<organism evidence="1 2">
    <name type="scientific">Desmophyllum pertusum</name>
    <dbReference type="NCBI Taxonomy" id="174260"/>
    <lineage>
        <taxon>Eukaryota</taxon>
        <taxon>Metazoa</taxon>
        <taxon>Cnidaria</taxon>
        <taxon>Anthozoa</taxon>
        <taxon>Hexacorallia</taxon>
        <taxon>Scleractinia</taxon>
        <taxon>Caryophylliina</taxon>
        <taxon>Caryophylliidae</taxon>
        <taxon>Desmophyllum</taxon>
    </lineage>
</organism>
<sequence length="108" mass="12359">MEVYLESLYFWFLLGPIITLEWLRRTKKLCCMSGGQHVDHRLVDDEERATGNEETVVNVGETDLHSVAEETPGNYDRLTEAEELQPLITVMNDSRTNLSVTSNTRIDT</sequence>
<dbReference type="Proteomes" id="UP001163046">
    <property type="component" value="Unassembled WGS sequence"/>
</dbReference>
<evidence type="ECO:0000313" key="2">
    <source>
        <dbReference type="Proteomes" id="UP001163046"/>
    </source>
</evidence>
<dbReference type="AlphaFoldDB" id="A0A9X0D6S6"/>
<accession>A0A9X0D6S6</accession>